<keyword evidence="2" id="KW-0325">Glycoprotein</keyword>
<dbReference type="Pfam" id="PF00685">
    <property type="entry name" value="Sulfotransfer_1"/>
    <property type="match status" value="1"/>
</dbReference>
<keyword evidence="1" id="KW-0808">Transferase</keyword>
<dbReference type="AlphaFoldDB" id="A0A328AX21"/>
<dbReference type="RefSeq" id="WP_111514584.1">
    <property type="nucleotide sequence ID" value="NZ_QFYR01000001.1"/>
</dbReference>
<evidence type="ECO:0000256" key="1">
    <source>
        <dbReference type="ARBA" id="ARBA00022679"/>
    </source>
</evidence>
<evidence type="ECO:0000313" key="5">
    <source>
        <dbReference type="Proteomes" id="UP000249725"/>
    </source>
</evidence>
<evidence type="ECO:0000259" key="3">
    <source>
        <dbReference type="Pfam" id="PF00685"/>
    </source>
</evidence>
<sequence length="304" mass="34134">MVTPNAIIAGVNKAGTTAVFHALAQQSNVAVSNVKETHFFNPLEFGDPLPDISEYAGYFPSKTDAAAVVEGTPSYFYGRERLAQGIDAALPGVRIIVILREPGARAFSLWRFSRSRLRISQDLSFRAYLEQCRELRDRPQQERGLTGWRALSGGMYSRYLPAWQEIFGSRLLVAFYDDVKSDFEGTMQRITAHLGIERLESGPPIREHNVTTDVKSSALQRVALSINNAGEHLWQKAPRLKATLRTAYYALNGSKVQQDRMSADDRRWLDEYFADEIVQLRKQTAGLNRRPAWLAADEALPLAS</sequence>
<reference evidence="5" key="1">
    <citation type="submission" date="2018-05" db="EMBL/GenBank/DDBJ databases">
        <authorList>
            <person name="Li X."/>
        </authorList>
    </citation>
    <scope>NUCLEOTIDE SEQUENCE [LARGE SCALE GENOMIC DNA]</scope>
    <source>
        <strain evidence="5">YIM 73061</strain>
    </source>
</reference>
<gene>
    <name evidence="4" type="ORF">DJ018_09575</name>
</gene>
<dbReference type="InterPro" id="IPR027417">
    <property type="entry name" value="P-loop_NTPase"/>
</dbReference>
<keyword evidence="5" id="KW-1185">Reference proteome</keyword>
<dbReference type="Gene3D" id="3.40.50.300">
    <property type="entry name" value="P-loop containing nucleotide triphosphate hydrolases"/>
    <property type="match status" value="1"/>
</dbReference>
<organism evidence="4 5">
    <name type="scientific">Phenylobacterium deserti</name>
    <dbReference type="NCBI Taxonomy" id="1914756"/>
    <lineage>
        <taxon>Bacteria</taxon>
        <taxon>Pseudomonadati</taxon>
        <taxon>Pseudomonadota</taxon>
        <taxon>Alphaproteobacteria</taxon>
        <taxon>Caulobacterales</taxon>
        <taxon>Caulobacteraceae</taxon>
        <taxon>Phenylobacterium</taxon>
    </lineage>
</organism>
<proteinExistence type="predicted"/>
<dbReference type="PANTHER" id="PTHR10605">
    <property type="entry name" value="HEPARAN SULFATE SULFOTRANSFERASE"/>
    <property type="match status" value="1"/>
</dbReference>
<protein>
    <recommendedName>
        <fullName evidence="3">Sulfotransferase domain-containing protein</fullName>
    </recommendedName>
</protein>
<dbReference type="Proteomes" id="UP000249725">
    <property type="component" value="Unassembled WGS sequence"/>
</dbReference>
<dbReference type="PANTHER" id="PTHR10605:SF56">
    <property type="entry name" value="BIFUNCTIONAL HEPARAN SULFATE N-DEACETYLASE_N-SULFOTRANSFERASE"/>
    <property type="match status" value="1"/>
</dbReference>
<dbReference type="EMBL" id="QFYR01000001">
    <property type="protein sequence ID" value="RAK58134.1"/>
    <property type="molecule type" value="Genomic_DNA"/>
</dbReference>
<accession>A0A328AX21</accession>
<evidence type="ECO:0000256" key="2">
    <source>
        <dbReference type="ARBA" id="ARBA00023180"/>
    </source>
</evidence>
<dbReference type="GO" id="GO:0008146">
    <property type="term" value="F:sulfotransferase activity"/>
    <property type="evidence" value="ECO:0007669"/>
    <property type="project" value="InterPro"/>
</dbReference>
<dbReference type="OrthoDB" id="981508at2"/>
<dbReference type="InterPro" id="IPR037359">
    <property type="entry name" value="NST/OST"/>
</dbReference>
<comment type="caution">
    <text evidence="4">The sequence shown here is derived from an EMBL/GenBank/DDBJ whole genome shotgun (WGS) entry which is preliminary data.</text>
</comment>
<evidence type="ECO:0000313" key="4">
    <source>
        <dbReference type="EMBL" id="RAK58134.1"/>
    </source>
</evidence>
<dbReference type="InterPro" id="IPR000863">
    <property type="entry name" value="Sulfotransferase_dom"/>
</dbReference>
<dbReference type="SUPFAM" id="SSF52540">
    <property type="entry name" value="P-loop containing nucleoside triphosphate hydrolases"/>
    <property type="match status" value="1"/>
</dbReference>
<feature type="domain" description="Sulfotransferase" evidence="3">
    <location>
        <begin position="5"/>
        <end position="221"/>
    </location>
</feature>
<name>A0A328AX21_9CAUL</name>